<dbReference type="InterPro" id="IPR045116">
    <property type="entry name" value="Clp1/Grc3"/>
</dbReference>
<dbReference type="KEGG" id="dpx:DAPPUDRAFT_260300"/>
<dbReference type="InterPro" id="IPR032319">
    <property type="entry name" value="CLP1_P"/>
</dbReference>
<name>E9HIX4_DAPPU</name>
<dbReference type="PhylomeDB" id="E9HIX4"/>
<accession>E9HIX4</accession>
<dbReference type="Gene3D" id="3.40.50.300">
    <property type="entry name" value="P-loop containing nucleotide triphosphate hydrolases"/>
    <property type="match status" value="2"/>
</dbReference>
<dbReference type="InterPro" id="IPR027417">
    <property type="entry name" value="P-loop_NTPase"/>
</dbReference>
<dbReference type="HOGENOM" id="CLU_1929671_0_0_1"/>
<keyword evidence="5" id="KW-1185">Reference proteome</keyword>
<evidence type="ECO:0000256" key="1">
    <source>
        <dbReference type="ARBA" id="ARBA00022741"/>
    </source>
</evidence>
<dbReference type="GO" id="GO:0051731">
    <property type="term" value="F:polynucleotide 5'-hydroxyl-kinase activity"/>
    <property type="evidence" value="ECO:0007669"/>
    <property type="project" value="InterPro"/>
</dbReference>
<dbReference type="AlphaFoldDB" id="E9HIX4"/>
<reference evidence="4 5" key="1">
    <citation type="journal article" date="2011" name="Science">
        <title>The ecoresponsive genome of Daphnia pulex.</title>
        <authorList>
            <person name="Colbourne J.K."/>
            <person name="Pfrender M.E."/>
            <person name="Gilbert D."/>
            <person name="Thomas W.K."/>
            <person name="Tucker A."/>
            <person name="Oakley T.H."/>
            <person name="Tokishita S."/>
            <person name="Aerts A."/>
            <person name="Arnold G.J."/>
            <person name="Basu M.K."/>
            <person name="Bauer D.J."/>
            <person name="Caceres C.E."/>
            <person name="Carmel L."/>
            <person name="Casola C."/>
            <person name="Choi J.H."/>
            <person name="Detter J.C."/>
            <person name="Dong Q."/>
            <person name="Dusheyko S."/>
            <person name="Eads B.D."/>
            <person name="Frohlich T."/>
            <person name="Geiler-Samerotte K.A."/>
            <person name="Gerlach D."/>
            <person name="Hatcher P."/>
            <person name="Jogdeo S."/>
            <person name="Krijgsveld J."/>
            <person name="Kriventseva E.V."/>
            <person name="Kultz D."/>
            <person name="Laforsch C."/>
            <person name="Lindquist E."/>
            <person name="Lopez J."/>
            <person name="Manak J.R."/>
            <person name="Muller J."/>
            <person name="Pangilinan J."/>
            <person name="Patwardhan R.P."/>
            <person name="Pitluck S."/>
            <person name="Pritham E.J."/>
            <person name="Rechtsteiner A."/>
            <person name="Rho M."/>
            <person name="Rogozin I.B."/>
            <person name="Sakarya O."/>
            <person name="Salamov A."/>
            <person name="Schaack S."/>
            <person name="Shapiro H."/>
            <person name="Shiga Y."/>
            <person name="Skalitzky C."/>
            <person name="Smith Z."/>
            <person name="Souvorov A."/>
            <person name="Sung W."/>
            <person name="Tang Z."/>
            <person name="Tsuchiya D."/>
            <person name="Tu H."/>
            <person name="Vos H."/>
            <person name="Wang M."/>
            <person name="Wolf Y.I."/>
            <person name="Yamagata H."/>
            <person name="Yamada T."/>
            <person name="Ye Y."/>
            <person name="Shaw J.R."/>
            <person name="Andrews J."/>
            <person name="Crease T.J."/>
            <person name="Tang H."/>
            <person name="Lucas S.M."/>
            <person name="Robertson H.M."/>
            <person name="Bork P."/>
            <person name="Koonin E.V."/>
            <person name="Zdobnov E.M."/>
            <person name="Grigoriev I.V."/>
            <person name="Lynch M."/>
            <person name="Boore J.L."/>
        </authorList>
    </citation>
    <scope>NUCLEOTIDE SEQUENCE [LARGE SCALE GENOMIC DNA]</scope>
</reference>
<dbReference type="Proteomes" id="UP000000305">
    <property type="component" value="Unassembled WGS sequence"/>
</dbReference>
<dbReference type="Pfam" id="PF16575">
    <property type="entry name" value="CLP1_P"/>
    <property type="match status" value="1"/>
</dbReference>
<evidence type="ECO:0000313" key="5">
    <source>
        <dbReference type="Proteomes" id="UP000000305"/>
    </source>
</evidence>
<evidence type="ECO:0000259" key="3">
    <source>
        <dbReference type="Pfam" id="PF16575"/>
    </source>
</evidence>
<feature type="domain" description="Clp1 P-loop" evidence="3">
    <location>
        <begin position="56"/>
        <end position="99"/>
    </location>
</feature>
<protein>
    <recommendedName>
        <fullName evidence="3">Clp1 P-loop domain-containing protein</fullName>
    </recommendedName>
</protein>
<dbReference type="EMBL" id="GL732658">
    <property type="protein sequence ID" value="EFX68287.1"/>
    <property type="molecule type" value="Genomic_DNA"/>
</dbReference>
<dbReference type="eggNOG" id="KOG2749">
    <property type="taxonomic scope" value="Eukaryota"/>
</dbReference>
<dbReference type="InParanoid" id="E9HIX4"/>
<dbReference type="PANTHER" id="PTHR12755:SF6">
    <property type="entry name" value="POLYRIBONUCLEOTIDE 5'-HYDROXYL-KINASE CLP1"/>
    <property type="match status" value="1"/>
</dbReference>
<dbReference type="PANTHER" id="PTHR12755">
    <property type="entry name" value="CLEAVAGE/POLYADENYLATION FACTOR IA SUBUNIT CLP1P"/>
    <property type="match status" value="1"/>
</dbReference>
<dbReference type="STRING" id="6669.E9HIX4"/>
<sequence length="131" mass="14886">MIIYLNTHAGLEQIRKKADADETKRGPIAMIVGPTDVGKSTVCKLLLNYAVRMDAVSGVIINTRGWVKVQGYQMLIHAAKAFEVDLIIVLDQERLYNELGMERSRLARVESRDQKIRKYFYGSSFISTHLK</sequence>
<dbReference type="OrthoDB" id="258143at2759"/>
<evidence type="ECO:0000313" key="4">
    <source>
        <dbReference type="EMBL" id="EFX68287.1"/>
    </source>
</evidence>
<keyword evidence="2" id="KW-0067">ATP-binding</keyword>
<dbReference type="GO" id="GO:0005524">
    <property type="term" value="F:ATP binding"/>
    <property type="evidence" value="ECO:0007669"/>
    <property type="project" value="UniProtKB-KW"/>
</dbReference>
<dbReference type="GO" id="GO:0006396">
    <property type="term" value="P:RNA processing"/>
    <property type="evidence" value="ECO:0007669"/>
    <property type="project" value="InterPro"/>
</dbReference>
<organism evidence="4 5">
    <name type="scientific">Daphnia pulex</name>
    <name type="common">Water flea</name>
    <dbReference type="NCBI Taxonomy" id="6669"/>
    <lineage>
        <taxon>Eukaryota</taxon>
        <taxon>Metazoa</taxon>
        <taxon>Ecdysozoa</taxon>
        <taxon>Arthropoda</taxon>
        <taxon>Crustacea</taxon>
        <taxon>Branchiopoda</taxon>
        <taxon>Diplostraca</taxon>
        <taxon>Cladocera</taxon>
        <taxon>Anomopoda</taxon>
        <taxon>Daphniidae</taxon>
        <taxon>Daphnia</taxon>
    </lineage>
</organism>
<proteinExistence type="predicted"/>
<keyword evidence="1" id="KW-0547">Nucleotide-binding</keyword>
<evidence type="ECO:0000256" key="2">
    <source>
        <dbReference type="ARBA" id="ARBA00022840"/>
    </source>
</evidence>
<dbReference type="SUPFAM" id="SSF52540">
    <property type="entry name" value="P-loop containing nucleoside triphosphate hydrolases"/>
    <property type="match status" value="1"/>
</dbReference>
<gene>
    <name evidence="4" type="ORF">DAPPUDRAFT_260300</name>
</gene>